<evidence type="ECO:0000256" key="3">
    <source>
        <dbReference type="ARBA" id="ARBA00022448"/>
    </source>
</evidence>
<keyword evidence="6" id="KW-1185">Reference proteome</keyword>
<proteinExistence type="inferred from homology"/>
<evidence type="ECO:0000256" key="1">
    <source>
        <dbReference type="ARBA" id="ARBA00004123"/>
    </source>
</evidence>
<comment type="subcellular location">
    <subcellularLocation>
        <location evidence="1">Nucleus</location>
    </subcellularLocation>
</comment>
<evidence type="ECO:0000256" key="2">
    <source>
        <dbReference type="ARBA" id="ARBA00007991"/>
    </source>
</evidence>
<evidence type="ECO:0000313" key="5">
    <source>
        <dbReference type="EMBL" id="SPN98301.1"/>
    </source>
</evidence>
<dbReference type="Gene3D" id="1.25.10.10">
    <property type="entry name" value="Leucine-rich Repeat Variant"/>
    <property type="match status" value="1"/>
</dbReference>
<comment type="similarity">
    <text evidence="2">Belongs to the importin beta family.</text>
</comment>
<dbReference type="GO" id="GO:0006606">
    <property type="term" value="P:protein import into nucleus"/>
    <property type="evidence" value="ECO:0007669"/>
    <property type="project" value="TreeGrafter"/>
</dbReference>
<dbReference type="SUPFAM" id="SSF48371">
    <property type="entry name" value="ARM repeat"/>
    <property type="match status" value="1"/>
</dbReference>
<keyword evidence="3" id="KW-0813">Transport</keyword>
<dbReference type="InterPro" id="IPR051345">
    <property type="entry name" value="Importin_beta-like_NTR"/>
</dbReference>
<dbReference type="EMBL" id="ONZQ02000002">
    <property type="protein sequence ID" value="SPN98301.1"/>
    <property type="molecule type" value="Genomic_DNA"/>
</dbReference>
<evidence type="ECO:0000256" key="4">
    <source>
        <dbReference type="ARBA" id="ARBA00023242"/>
    </source>
</evidence>
<dbReference type="PANTHER" id="PTHR12363">
    <property type="entry name" value="TRANSPORTIN 3 AND IMPORTIN 13"/>
    <property type="match status" value="1"/>
</dbReference>
<keyword evidence="4" id="KW-0539">Nucleus</keyword>
<organism evidence="5 6">
    <name type="scientific">Cephalotrichum gorgonifer</name>
    <dbReference type="NCBI Taxonomy" id="2041049"/>
    <lineage>
        <taxon>Eukaryota</taxon>
        <taxon>Fungi</taxon>
        <taxon>Dikarya</taxon>
        <taxon>Ascomycota</taxon>
        <taxon>Pezizomycotina</taxon>
        <taxon>Sordariomycetes</taxon>
        <taxon>Hypocreomycetidae</taxon>
        <taxon>Microascales</taxon>
        <taxon>Microascaceae</taxon>
        <taxon>Cephalotrichum</taxon>
    </lineage>
</organism>
<accession>A0AAE8MT15</accession>
<gene>
    <name evidence="5" type="ORF">DNG_01355</name>
</gene>
<reference evidence="5" key="1">
    <citation type="submission" date="2018-03" db="EMBL/GenBank/DDBJ databases">
        <authorList>
            <person name="Guldener U."/>
        </authorList>
    </citation>
    <scope>NUCLEOTIDE SEQUENCE</scope>
</reference>
<dbReference type="InterPro" id="IPR016024">
    <property type="entry name" value="ARM-type_fold"/>
</dbReference>
<evidence type="ECO:0000313" key="6">
    <source>
        <dbReference type="Proteomes" id="UP001187682"/>
    </source>
</evidence>
<sequence>MLLDFCKAPLGHDHYNRLIQGDDSFECVQFDLFILALGESHIDTLLSDTHDDRSHHLLEQLCGLLEVKGHPVAEDRIFVPAVEFWSTVVEALADHVSSDDTSQSQPIHRVKEYSNRAVHSAYLKIKFPPPDVFSDWDSTDREGFVDARKDVADLLQATYAISGKDLVSRLTDLVLQALAGTLWVDLEAAAFCLGAIADCVAGDPTYDEYLSAVFSPTFFSMVQPGDATVPMRTRQSCIALIEKYADYFERDTSSLPNALNLLFSVMDDPLLGGPASKSIHRLCRSCRSALVSEAGTFLAEYRTLATQRQLDCLANERIVGAIAAVIQALDNEGARVSAVHQLLDILFGDAEACLVAVNNPGLAGSDSRLYRCGSRCLADVPSGEIPAHASIRVLRCLVSIGKGLQAATDIPVDIDSDDLERARVHNLGQLVPLQTRIIAVVSELQMAFPANGEMVEIICSIFRAGFAESSPGPFVFAPDVVCNYLTRHRLSTPRIGALVSAACSFVSSRSPKIPGWQDIMASLMAWVIGLMRELPAPDSDTELSQNGIDFVCRLFIKDPSVILQPQQRESLAFFFSFTLGVLDGKEPLPKATAAEFWATFVSHKPRNLECQDLVNQAMVEMGPAVTLSLIRNIGGNASRSELDKLSEPLKKLASSHPSTQSWIHAALFHPTFPDKSVSEQEKLSFMRKLARVKNDQPGSERVLGVV</sequence>
<dbReference type="Proteomes" id="UP001187682">
    <property type="component" value="Unassembled WGS sequence"/>
</dbReference>
<dbReference type="AlphaFoldDB" id="A0AAE8MT15"/>
<dbReference type="PANTHER" id="PTHR12363:SF33">
    <property type="entry name" value="IMPORTIN-13"/>
    <property type="match status" value="1"/>
</dbReference>
<name>A0AAE8MT15_9PEZI</name>
<comment type="caution">
    <text evidence="5">The sequence shown here is derived from an EMBL/GenBank/DDBJ whole genome shotgun (WGS) entry which is preliminary data.</text>
</comment>
<dbReference type="GO" id="GO:0005634">
    <property type="term" value="C:nucleus"/>
    <property type="evidence" value="ECO:0007669"/>
    <property type="project" value="UniProtKB-SubCell"/>
</dbReference>
<dbReference type="GO" id="GO:0005737">
    <property type="term" value="C:cytoplasm"/>
    <property type="evidence" value="ECO:0007669"/>
    <property type="project" value="TreeGrafter"/>
</dbReference>
<dbReference type="InterPro" id="IPR011989">
    <property type="entry name" value="ARM-like"/>
</dbReference>
<protein>
    <submittedName>
        <fullName evidence="5">Related to KAP122 Member of the karyopherin-beta family, nuclear import</fullName>
    </submittedName>
</protein>